<dbReference type="InterPro" id="IPR048381">
    <property type="entry name" value="GDH_C"/>
</dbReference>
<dbReference type="Pfam" id="PF21074">
    <property type="entry name" value="GDH_C"/>
    <property type="match status" value="1"/>
</dbReference>
<evidence type="ECO:0000259" key="6">
    <source>
        <dbReference type="Pfam" id="PF21076"/>
    </source>
</evidence>
<dbReference type="InterPro" id="IPR028971">
    <property type="entry name" value="NAD-GDH_cat"/>
</dbReference>
<dbReference type="Pfam" id="PF21073">
    <property type="entry name" value="GDH_HM1"/>
    <property type="match status" value="1"/>
</dbReference>
<feature type="coiled-coil region" evidence="2">
    <location>
        <begin position="176"/>
        <end position="224"/>
    </location>
</feature>
<feature type="domain" description="NAD-glutamate dehydrogenase catalytic" evidence="3">
    <location>
        <begin position="724"/>
        <end position="1216"/>
    </location>
</feature>
<dbReference type="InterPro" id="IPR024727">
    <property type="entry name" value="NAD_Glu_DH_N_ACT1"/>
</dbReference>
<evidence type="ECO:0000313" key="9">
    <source>
        <dbReference type="Proteomes" id="UP000599578"/>
    </source>
</evidence>
<keyword evidence="1" id="KW-0560">Oxidoreductase</keyword>
<dbReference type="InterPro" id="IPR036291">
    <property type="entry name" value="NAD(P)-bd_dom_sf"/>
</dbReference>
<accession>A0A917ZDF1</accession>
<evidence type="ECO:0000259" key="3">
    <source>
        <dbReference type="Pfam" id="PF05088"/>
    </source>
</evidence>
<dbReference type="GO" id="GO:0004352">
    <property type="term" value="F:glutamate dehydrogenase (NAD+) activity"/>
    <property type="evidence" value="ECO:0007669"/>
    <property type="project" value="InterPro"/>
</dbReference>
<feature type="domain" description="NAD-glutamate dehydrogenase ACT3" evidence="7">
    <location>
        <begin position="551"/>
        <end position="617"/>
    </location>
</feature>
<dbReference type="InterPro" id="IPR007780">
    <property type="entry name" value="NAD_Glu_DH_bac"/>
</dbReference>
<dbReference type="Pfam" id="PF21079">
    <property type="entry name" value="GDH_HM2"/>
    <property type="match status" value="1"/>
</dbReference>
<organism evidence="8 9">
    <name type="scientific">Marinobacterium nitratireducens</name>
    <dbReference type="NCBI Taxonomy" id="518897"/>
    <lineage>
        <taxon>Bacteria</taxon>
        <taxon>Pseudomonadati</taxon>
        <taxon>Pseudomonadota</taxon>
        <taxon>Gammaproteobacteria</taxon>
        <taxon>Oceanospirillales</taxon>
        <taxon>Oceanospirillaceae</taxon>
        <taxon>Marinobacterium</taxon>
    </lineage>
</organism>
<protein>
    <submittedName>
        <fullName evidence="8">NAD-specific glutamate dehydrogenase</fullName>
    </submittedName>
</protein>
<dbReference type="InterPro" id="IPR049058">
    <property type="entry name" value="NAD_Glu_DH_HM2"/>
</dbReference>
<dbReference type="GO" id="GO:0004069">
    <property type="term" value="F:L-aspartate:2-oxoglutarate aminotransferase activity"/>
    <property type="evidence" value="ECO:0007669"/>
    <property type="project" value="InterPro"/>
</dbReference>
<dbReference type="InterPro" id="IPR049064">
    <property type="entry name" value="NAD_Glu_DH_ACT3"/>
</dbReference>
<dbReference type="SUPFAM" id="SSF51735">
    <property type="entry name" value="NAD(P)-binding Rossmann-fold domains"/>
    <property type="match status" value="1"/>
</dbReference>
<dbReference type="SUPFAM" id="SSF53223">
    <property type="entry name" value="Aminoacid dehydrogenase-like, N-terminal domain"/>
    <property type="match status" value="1"/>
</dbReference>
<dbReference type="PANTHER" id="PTHR43403">
    <property type="entry name" value="NAD-SPECIFIC GLUTAMATE DEHYDROGENASE"/>
    <property type="match status" value="1"/>
</dbReference>
<evidence type="ECO:0000259" key="5">
    <source>
        <dbReference type="Pfam" id="PF21075"/>
    </source>
</evidence>
<dbReference type="EMBL" id="BMLT01000004">
    <property type="protein sequence ID" value="GGO81021.1"/>
    <property type="molecule type" value="Genomic_DNA"/>
</dbReference>
<dbReference type="PIRSF" id="PIRSF036761">
    <property type="entry name" value="GDH_Mll4104"/>
    <property type="match status" value="1"/>
</dbReference>
<feature type="domain" description="NAD-glutamate dehydrogenase N-terminal ACT1" evidence="5">
    <location>
        <begin position="40"/>
        <end position="183"/>
    </location>
</feature>
<dbReference type="InterPro" id="IPR049056">
    <property type="entry name" value="NAD_Glu_DH_HM3"/>
</dbReference>
<dbReference type="GO" id="GO:0006538">
    <property type="term" value="P:L-glutamate catabolic process"/>
    <property type="evidence" value="ECO:0007669"/>
    <property type="project" value="InterPro"/>
</dbReference>
<feature type="domain" description="NAD-glutamate dehydrogenase ACT2" evidence="6">
    <location>
        <begin position="405"/>
        <end position="495"/>
    </location>
</feature>
<dbReference type="InterPro" id="IPR046346">
    <property type="entry name" value="Aminoacid_DH-like_N_sf"/>
</dbReference>
<keyword evidence="9" id="KW-1185">Reference proteome</keyword>
<sequence>MSNSGPGNRMSDDSERQLSLLYQTLRSRQPASARSRLVEFAQLFYASASQTDLREWRLDDLYGATVACWRFLQDYPGGEAKVRAFNPTVEEHGWQSPHTVIALLSDDMPFIVDSVRMLLDRDGLTIKAIHNAVLSIRRDGEHRLQRLFAPDTRARGRRRETLVILEVDRHSDTQRLKRLERALVGLMGQIRTLVDDFDAMQAAVERQRERLAAQDKSAAEEQEAAEFLHWLKRHFVLLGYREYRLRAEAGEARLEAVAASGLGLYREGAAQGLAGGQTPVVPGRDPGPLSISKALVESLIHRPGFPDIIGVRQFDAGGQLTGEVHFLGLYTSSVYIQSVRRIPLVRRKVEAVLQHSRLLPRGHDWKALLQILETYPRDELFQIGQDELCRTAIAILQMQERRQIRVFVRRDSCGRFFSCLVYSPRDIYSTDYRLRVEAVLLRELGCTRSDFNTRFSESVLARTQFLLRPASGFVTDSYDVEAVEAAVCQAARSWTDDLYDALIETLGEEGGTRAFGRYGRGFPAGYRADFRARTAVADIQHMMTLGDDRPLTLGFYRDLESEGETLSFKLFHLHQSLPLSNVLPVLENLGLRVIGERPYEVRLDGDSTWIHDFSLELVGCRVVSLPDLQEDFQDAFLAIWDGRAENDDFNRLVLAAQLKYREVAVLRAYAAYLKQLNYNIGADAISATFCHQVELCSRLVQLFHARFDPARTAGDGGATLIQSIEEGLEQVPSLTEDRVIRQYLALIRATQRVNFYSSGAAARPYLALKLSPREIPQTPLPRPLYEIFVHSPRVEGVHLRLGKVARGGLRWSERPEDYRTEVLGLVKAQQVKNAVIVPVGAKGGFVARRLHGDMDREQRFAEGVACYRQFVSGLLDLTDNLVGGRPVAPPQVRCHDDADSYLVVAADKGTASFSDIANEIAASYGYWLGDAFASGGSQGYDHKKMGITARGAWVSVERHFREMGRNIEREPIRVLGIGDMSGDVFGNGMLLSQNLMLVAAFNHLHIFIDPEPDPVASFKERERLFALPRSSWRDYDSALISPGGGVFDRSAKSVHLSPQIQSLLGCGRERLTPAELISELLKAEVDLLWNGGIGTYVKASDETHLEVGDKANDALRVDACELRCRVIGEGGNLGLTQRARVEYALGGGRLNTDFIDNAGGVDCSDHEVNIKILLNELVTSGDLTLKHRNRLLKGMTAEVAARVLQNNYRQVQSISLMEVRSAESMAEFRRFMTYLESSHRLDRRLEFLPDDEALAERHSAGQGLTRPELSLLVSYSKSELQERLLGSTLPDDPFMQPELETAFPDRLVRRFRGPLYRLHRLRREIIATQLANQVVNLMGVNFVDRLQASTGADVETIARAYVLVRKLYDLESLWQQIEALDHQVSGDVQIAMMHDLQHLARRATRWFVRNRRGTLDCASEAGAFGNQVMRTATKLGDLMVGPPREAWEAARVHYTDAGVPVRLASLIAASRSLSAILGLTEVAGEHGLKMGRVVRAYYALGQELELHWFAGLLEGLSVENYWQALAREAFRDDLDWQHRALVSSLLAGSRPGQPMAKLLADWLERNRAQVERWRYLLTELRSAGRTEYSMYTVAIRELFDLARNSSYSGA</sequence>
<dbReference type="Pfam" id="PF21076">
    <property type="entry name" value="GDH_ACT2"/>
    <property type="match status" value="1"/>
</dbReference>
<dbReference type="InterPro" id="IPR049062">
    <property type="entry name" value="NAD_Glu_DH_ACT2"/>
</dbReference>
<evidence type="ECO:0000256" key="2">
    <source>
        <dbReference type="SAM" id="Coils"/>
    </source>
</evidence>
<dbReference type="Proteomes" id="UP000599578">
    <property type="component" value="Unassembled WGS sequence"/>
</dbReference>
<dbReference type="InterPro" id="IPR049059">
    <property type="entry name" value="NAD_Glu_DH_HM1"/>
</dbReference>
<gene>
    <name evidence="8" type="primary">gdhB</name>
    <name evidence="8" type="ORF">GCM10011348_19060</name>
</gene>
<comment type="caution">
    <text evidence="8">The sequence shown here is derived from an EMBL/GenBank/DDBJ whole genome shotgun (WGS) entry which is preliminary data.</text>
</comment>
<evidence type="ECO:0000313" key="8">
    <source>
        <dbReference type="EMBL" id="GGO81021.1"/>
    </source>
</evidence>
<evidence type="ECO:0000256" key="1">
    <source>
        <dbReference type="ARBA" id="ARBA00023002"/>
    </source>
</evidence>
<dbReference type="PANTHER" id="PTHR43403:SF1">
    <property type="entry name" value="NAD-SPECIFIC GLUTAMATE DEHYDROGENASE"/>
    <property type="match status" value="1"/>
</dbReference>
<proteinExistence type="predicted"/>
<dbReference type="Pfam" id="PF05088">
    <property type="entry name" value="Bac_GDH_CD"/>
    <property type="match status" value="1"/>
</dbReference>
<name>A0A917ZDF1_9GAMM</name>
<feature type="domain" description="NAD-specific glutamate dehydrogenase C-terminal" evidence="4">
    <location>
        <begin position="1261"/>
        <end position="1598"/>
    </location>
</feature>
<dbReference type="Pfam" id="PF21077">
    <property type="entry name" value="GDH_ACT3"/>
    <property type="match status" value="1"/>
</dbReference>
<evidence type="ECO:0000259" key="7">
    <source>
        <dbReference type="Pfam" id="PF21077"/>
    </source>
</evidence>
<dbReference type="Gene3D" id="3.40.50.720">
    <property type="entry name" value="NAD(P)-binding Rossmann-like Domain"/>
    <property type="match status" value="1"/>
</dbReference>
<dbReference type="Pfam" id="PF21075">
    <property type="entry name" value="GDH_ACT1"/>
    <property type="match status" value="1"/>
</dbReference>
<dbReference type="Pfam" id="PF21078">
    <property type="entry name" value="GDH_HM3"/>
    <property type="match status" value="1"/>
</dbReference>
<keyword evidence="2" id="KW-0175">Coiled coil</keyword>
<evidence type="ECO:0000259" key="4">
    <source>
        <dbReference type="Pfam" id="PF21074"/>
    </source>
</evidence>
<reference evidence="8 9" key="1">
    <citation type="journal article" date="2014" name="Int. J. Syst. Evol. Microbiol.">
        <title>Complete genome sequence of Corynebacterium casei LMG S-19264T (=DSM 44701T), isolated from a smear-ripened cheese.</title>
        <authorList>
            <consortium name="US DOE Joint Genome Institute (JGI-PGF)"/>
            <person name="Walter F."/>
            <person name="Albersmeier A."/>
            <person name="Kalinowski J."/>
            <person name="Ruckert C."/>
        </authorList>
    </citation>
    <scope>NUCLEOTIDE SEQUENCE [LARGE SCALE GENOMIC DNA]</scope>
    <source>
        <strain evidence="8 9">CGMCC 1.7286</strain>
    </source>
</reference>